<reference evidence="2 3" key="1">
    <citation type="submission" date="2017-12" db="EMBL/GenBank/DDBJ databases">
        <title>Comparative genomics of Botrytis spp.</title>
        <authorList>
            <person name="Valero-Jimenez C.A."/>
            <person name="Tapia P."/>
            <person name="Veloso J."/>
            <person name="Silva-Moreno E."/>
            <person name="Staats M."/>
            <person name="Valdes J.H."/>
            <person name="Van Kan J.A.L."/>
        </authorList>
    </citation>
    <scope>NUCLEOTIDE SEQUENCE [LARGE SCALE GENOMIC DNA]</scope>
    <source>
        <strain evidence="2 3">MUCL2120</strain>
    </source>
</reference>
<accession>A0A4Z1HK45</accession>
<feature type="compositionally biased region" description="Basic and acidic residues" evidence="1">
    <location>
        <begin position="237"/>
        <end position="257"/>
    </location>
</feature>
<sequence length="257" mass="29053">MWDRLRQMVRSTQGDSRHRRRRRGEGMGDDRESNSGETVGATRDKTTGRARGEAMRQNRDQASRVGHVGQNEYQYRGPAPSNSHIQSISSFGSGWNAFRSRHPLNQNPPATRYYGPPTPSYSPPPPSYSPPPIYGTPHEASSLFENGRRSTSSRSGSDSLVSRNQRNTAMARHADTGSRRQPTAGRFTGSYPPSYRSVKDTTPRFYASREALLSPRTSHEGRSHSFRAPTRRQTHRYSYEPPERPRTSSSRDSESFY</sequence>
<gene>
    <name evidence="2" type="ORF">BOTNAR_0440g00080</name>
</gene>
<comment type="caution">
    <text evidence="2">The sequence shown here is derived from an EMBL/GenBank/DDBJ whole genome shotgun (WGS) entry which is preliminary data.</text>
</comment>
<feature type="region of interest" description="Disordered" evidence="1">
    <location>
        <begin position="1"/>
        <end position="257"/>
    </location>
</feature>
<evidence type="ECO:0000313" key="3">
    <source>
        <dbReference type="Proteomes" id="UP000297452"/>
    </source>
</evidence>
<protein>
    <submittedName>
        <fullName evidence="2">Uncharacterized protein</fullName>
    </submittedName>
</protein>
<feature type="compositionally biased region" description="Low complexity" evidence="1">
    <location>
        <begin position="149"/>
        <end position="163"/>
    </location>
</feature>
<dbReference type="Proteomes" id="UP000297452">
    <property type="component" value="Unassembled WGS sequence"/>
</dbReference>
<feature type="compositionally biased region" description="Polar residues" evidence="1">
    <location>
        <begin position="80"/>
        <end position="93"/>
    </location>
</feature>
<name>A0A4Z1HK45_9HELO</name>
<feature type="compositionally biased region" description="Basic and acidic residues" evidence="1">
    <location>
        <begin position="24"/>
        <end position="34"/>
    </location>
</feature>
<organism evidence="2 3">
    <name type="scientific">Botryotinia narcissicola</name>
    <dbReference type="NCBI Taxonomy" id="278944"/>
    <lineage>
        <taxon>Eukaryota</taxon>
        <taxon>Fungi</taxon>
        <taxon>Dikarya</taxon>
        <taxon>Ascomycota</taxon>
        <taxon>Pezizomycotina</taxon>
        <taxon>Leotiomycetes</taxon>
        <taxon>Helotiales</taxon>
        <taxon>Sclerotiniaceae</taxon>
        <taxon>Botryotinia</taxon>
    </lineage>
</organism>
<dbReference type="OrthoDB" id="10470052at2759"/>
<feature type="compositionally biased region" description="Pro residues" evidence="1">
    <location>
        <begin position="116"/>
        <end position="134"/>
    </location>
</feature>
<feature type="compositionally biased region" description="Basic and acidic residues" evidence="1">
    <location>
        <begin position="42"/>
        <end position="62"/>
    </location>
</feature>
<evidence type="ECO:0000313" key="2">
    <source>
        <dbReference type="EMBL" id="TGO49195.1"/>
    </source>
</evidence>
<keyword evidence="3" id="KW-1185">Reference proteome</keyword>
<dbReference type="AlphaFoldDB" id="A0A4Z1HK45"/>
<dbReference type="EMBL" id="PQXJ01000440">
    <property type="protein sequence ID" value="TGO49195.1"/>
    <property type="molecule type" value="Genomic_DNA"/>
</dbReference>
<evidence type="ECO:0000256" key="1">
    <source>
        <dbReference type="SAM" id="MobiDB-lite"/>
    </source>
</evidence>
<proteinExistence type="predicted"/>